<sequence>MSNFFIVYRNANKTTASRNATPRNAAETASQRLAPFMSIRNLNKTLNAKIRINVFSMDE</sequence>
<dbReference type="Proteomes" id="UP000076244">
    <property type="component" value="Chromosome"/>
</dbReference>
<protein>
    <submittedName>
        <fullName evidence="1">Uncharacterized protein</fullName>
    </submittedName>
</protein>
<dbReference type="KEGG" id="pdm:ADU72_0691"/>
<accession>A0AAC9FJJ0</accession>
<evidence type="ECO:0000313" key="1">
    <source>
        <dbReference type="EMBL" id="AMV63427.1"/>
    </source>
</evidence>
<organism evidence="1 4">
    <name type="scientific">Pediococcus damnosus</name>
    <dbReference type="NCBI Taxonomy" id="51663"/>
    <lineage>
        <taxon>Bacteria</taxon>
        <taxon>Bacillati</taxon>
        <taxon>Bacillota</taxon>
        <taxon>Bacilli</taxon>
        <taxon>Lactobacillales</taxon>
        <taxon>Lactobacillaceae</taxon>
        <taxon>Pediococcus</taxon>
    </lineage>
</organism>
<proteinExistence type="predicted"/>
<dbReference type="Proteomes" id="UP000076405">
    <property type="component" value="Chromosome"/>
</dbReference>
<evidence type="ECO:0000313" key="3">
    <source>
        <dbReference type="Proteomes" id="UP000076244"/>
    </source>
</evidence>
<gene>
    <name evidence="1" type="ORF">ADU70_1961</name>
    <name evidence="2" type="ORF">ADU72_0691</name>
</gene>
<dbReference type="EMBL" id="CP012288">
    <property type="protein sequence ID" value="AMV66636.1"/>
    <property type="molecule type" value="Genomic_DNA"/>
</dbReference>
<dbReference type="AlphaFoldDB" id="A0AAC9FJJ0"/>
<keyword evidence="3" id="KW-1185">Reference proteome</keyword>
<name>A0AAC9FJJ0_9LACO</name>
<evidence type="ECO:0000313" key="2">
    <source>
        <dbReference type="EMBL" id="AMV66636.1"/>
    </source>
</evidence>
<reference evidence="3 4" key="1">
    <citation type="journal article" date="2016" name="PLoS ONE">
        <title>The Identification of Novel Diagnostic Marker Genes for the Detection of Beer Spoiling Pediococcus damnosus Strains Using the BlAst Diagnostic Gene findEr.</title>
        <authorList>
            <person name="Behr J."/>
            <person name="Geissler A.J."/>
            <person name="Schmid J."/>
            <person name="Zehe A."/>
            <person name="Vogel R.F."/>
        </authorList>
    </citation>
    <scope>NUCLEOTIDE SEQUENCE [LARGE SCALE GENOMIC DNA]</scope>
    <source>
        <strain evidence="1 4">TMW 2.1533</strain>
        <strain evidence="2 3">TMW 2.1535</strain>
    </source>
</reference>
<dbReference type="EMBL" id="CP012275">
    <property type="protein sequence ID" value="AMV63427.1"/>
    <property type="molecule type" value="Genomic_DNA"/>
</dbReference>
<evidence type="ECO:0000313" key="4">
    <source>
        <dbReference type="Proteomes" id="UP000076405"/>
    </source>
</evidence>